<dbReference type="InterPro" id="IPR004013">
    <property type="entry name" value="PHP_dom"/>
</dbReference>
<dbReference type="Proteomes" id="UP000019591">
    <property type="component" value="Chromosome"/>
</dbReference>
<dbReference type="HAMAP" id="MF_01561">
    <property type="entry name" value="YcdX_phosphat"/>
    <property type="match status" value="1"/>
</dbReference>
<dbReference type="GO" id="GO:0042578">
    <property type="term" value="F:phosphoric ester hydrolase activity"/>
    <property type="evidence" value="ECO:0007669"/>
    <property type="project" value="TreeGrafter"/>
</dbReference>
<dbReference type="InterPro" id="IPR003141">
    <property type="entry name" value="Pol/His_phosphatase_N"/>
</dbReference>
<keyword evidence="2 5" id="KW-0378">Hydrolase</keyword>
<evidence type="ECO:0000256" key="1">
    <source>
        <dbReference type="ARBA" id="ARBA00022723"/>
    </source>
</evidence>
<dbReference type="GO" id="GO:0008270">
    <property type="term" value="F:zinc ion binding"/>
    <property type="evidence" value="ECO:0007669"/>
    <property type="project" value="InterPro"/>
</dbReference>
<proteinExistence type="inferred from homology"/>
<dbReference type="Pfam" id="PF02811">
    <property type="entry name" value="PHP"/>
    <property type="match status" value="1"/>
</dbReference>
<reference evidence="5 6" key="1">
    <citation type="journal article" date="2014" name="Genome Announc.">
        <title>Complete Genome Sequence of Amino Acid-Utilizing Eubacterium acidaminophilum al-2 (DSM 3953).</title>
        <authorList>
            <person name="Poehlein A."/>
            <person name="Andreesen J.R."/>
            <person name="Daniel R."/>
        </authorList>
    </citation>
    <scope>NUCLEOTIDE SEQUENCE [LARGE SCALE GENOMIC DNA]</scope>
    <source>
        <strain evidence="5 6">DSM 3953</strain>
    </source>
</reference>
<evidence type="ECO:0000256" key="3">
    <source>
        <dbReference type="ARBA" id="ARBA00022833"/>
    </source>
</evidence>
<name>W8U505_PEPAC</name>
<keyword evidence="1" id="KW-0479">Metal-binding</keyword>
<dbReference type="EC" id="3.1.-.-" evidence="5"/>
<organism evidence="5 6">
    <name type="scientific">Peptoclostridium acidaminophilum DSM 3953</name>
    <dbReference type="NCBI Taxonomy" id="1286171"/>
    <lineage>
        <taxon>Bacteria</taxon>
        <taxon>Bacillati</taxon>
        <taxon>Bacillota</taxon>
        <taxon>Clostridia</taxon>
        <taxon>Peptostreptococcales</taxon>
        <taxon>Peptoclostridiaceae</taxon>
        <taxon>Peptoclostridium</taxon>
    </lineage>
</organism>
<evidence type="ECO:0000313" key="6">
    <source>
        <dbReference type="Proteomes" id="UP000019591"/>
    </source>
</evidence>
<evidence type="ECO:0000256" key="2">
    <source>
        <dbReference type="ARBA" id="ARBA00022801"/>
    </source>
</evidence>
<dbReference type="PANTHER" id="PTHR36928">
    <property type="entry name" value="PHOSPHATASE YCDX-RELATED"/>
    <property type="match status" value="1"/>
</dbReference>
<dbReference type="InterPro" id="IPR016195">
    <property type="entry name" value="Pol/histidinol_Pase-like"/>
</dbReference>
<dbReference type="InterPro" id="IPR023710">
    <property type="entry name" value="Phosphatase_YcdX_put"/>
</dbReference>
<dbReference type="AlphaFoldDB" id="W8U505"/>
<dbReference type="NCBIfam" id="NF006702">
    <property type="entry name" value="PRK09248.1"/>
    <property type="match status" value="1"/>
</dbReference>
<dbReference type="PATRIC" id="fig|1286171.3.peg.681"/>
<accession>W8U505</accession>
<dbReference type="SMART" id="SM00481">
    <property type="entry name" value="POLIIIAc"/>
    <property type="match status" value="1"/>
</dbReference>
<dbReference type="PANTHER" id="PTHR36928:SF1">
    <property type="entry name" value="PHOSPHATASE YCDX-RELATED"/>
    <property type="match status" value="1"/>
</dbReference>
<gene>
    <name evidence="5" type="ORF">EAL2_c07350</name>
</gene>
<evidence type="ECO:0000259" key="4">
    <source>
        <dbReference type="SMART" id="SM00481"/>
    </source>
</evidence>
<dbReference type="HOGENOM" id="CLU_061999_0_1_9"/>
<dbReference type="SUPFAM" id="SSF89550">
    <property type="entry name" value="PHP domain-like"/>
    <property type="match status" value="1"/>
</dbReference>
<sequence>MKDFIFDVHCHTIASGHAYSTVHDIAREAAKKGIKLFALTDHAPEMPGAPHLYHIKNQRVIPRIIDGVIVLRGVEANIMDYEGELDMRDADLKELDIVIASLHHICIDPGTRDENTNAVIKAMENRNVDIVGHIGNPMFPIDEEKIVKAAKTNNVLIEINNSSFGPSRKGSKENCGLIARLAKENGNMVVLGSDCHIAFDVGNFEYAGKLLMDIGMPKEQIINTSVDKLIDFLESKGKSSIEDIKELRKKRFI</sequence>
<dbReference type="EMBL" id="CP007452">
    <property type="protein sequence ID" value="AHM56036.1"/>
    <property type="molecule type" value="Genomic_DNA"/>
</dbReference>
<dbReference type="eggNOG" id="COG1387">
    <property type="taxonomic scope" value="Bacteria"/>
</dbReference>
<dbReference type="InterPro" id="IPR050243">
    <property type="entry name" value="PHP_phosphatase"/>
</dbReference>
<dbReference type="GO" id="GO:0005829">
    <property type="term" value="C:cytosol"/>
    <property type="evidence" value="ECO:0007669"/>
    <property type="project" value="TreeGrafter"/>
</dbReference>
<feature type="domain" description="Polymerase/histidinol phosphatase N-terminal" evidence="4">
    <location>
        <begin position="6"/>
        <end position="80"/>
    </location>
</feature>
<protein>
    <submittedName>
        <fullName evidence="5">Putative hydrolase</fullName>
        <ecNumber evidence="5">3.1.-.-</ecNumber>
    </submittedName>
</protein>
<keyword evidence="3" id="KW-0862">Zinc</keyword>
<evidence type="ECO:0000313" key="5">
    <source>
        <dbReference type="EMBL" id="AHM56036.1"/>
    </source>
</evidence>
<keyword evidence="6" id="KW-1185">Reference proteome</keyword>
<dbReference type="KEGG" id="eac:EAL2_c07350"/>
<dbReference type="Gene3D" id="3.20.20.140">
    <property type="entry name" value="Metal-dependent hydrolases"/>
    <property type="match status" value="1"/>
</dbReference>
<dbReference type="CDD" id="cd07437">
    <property type="entry name" value="PHP_HisPPase_Ycdx_like"/>
    <property type="match status" value="1"/>
</dbReference>
<dbReference type="STRING" id="1286171.EAL2_c07350"/>
<dbReference type="OrthoDB" id="9808747at2"/>
<dbReference type="RefSeq" id="WP_025435077.1">
    <property type="nucleotide sequence ID" value="NZ_CP007452.1"/>
</dbReference>